<dbReference type="InterPro" id="IPR036259">
    <property type="entry name" value="MFS_trans_sf"/>
</dbReference>
<dbReference type="GO" id="GO:0005886">
    <property type="term" value="C:plasma membrane"/>
    <property type="evidence" value="ECO:0007669"/>
    <property type="project" value="TreeGrafter"/>
</dbReference>
<keyword evidence="2" id="KW-0812">Transmembrane</keyword>
<accession>A0A448XD35</accession>
<name>A0A448XD35_9PLAT</name>
<evidence type="ECO:0000313" key="4">
    <source>
        <dbReference type="Proteomes" id="UP000784294"/>
    </source>
</evidence>
<dbReference type="GO" id="GO:0008643">
    <property type="term" value="P:carbohydrate transport"/>
    <property type="evidence" value="ECO:0007669"/>
    <property type="project" value="InterPro"/>
</dbReference>
<gene>
    <name evidence="3" type="ORF">PXEA_LOCUS27186</name>
</gene>
<keyword evidence="2" id="KW-1133">Transmembrane helix</keyword>
<proteinExistence type="inferred from homology"/>
<dbReference type="PANTHER" id="PTHR11328:SF28">
    <property type="entry name" value="MAJOR FACILITATOR SUPERFAMILY DOMAIN-CONTAINING PROTEIN 12"/>
    <property type="match status" value="1"/>
</dbReference>
<dbReference type="AlphaFoldDB" id="A0A448XD35"/>
<feature type="transmembrane region" description="Helical" evidence="2">
    <location>
        <begin position="54"/>
        <end position="75"/>
    </location>
</feature>
<dbReference type="InterPro" id="IPR039672">
    <property type="entry name" value="MFS_2"/>
</dbReference>
<dbReference type="EMBL" id="CAAALY010246315">
    <property type="protein sequence ID" value="VEL33746.1"/>
    <property type="molecule type" value="Genomic_DNA"/>
</dbReference>
<sequence length="135" mass="14987">MLFCIIVHFSEPGDSVFWLVYIASSMLGVGCTILLVTSLTMTTDLIDGNRTTSAFVFGFMSLLDKLSNGIVVQIISSLEPDTAEGRARFYRSIEVYAIGGFLFTCGALLILRILLARVFNKREQSQNQLIHQTNL</sequence>
<protein>
    <recommendedName>
        <fullName evidence="5">Major facilitator superfamily (MFS) profile domain-containing protein</fullName>
    </recommendedName>
</protein>
<evidence type="ECO:0000256" key="1">
    <source>
        <dbReference type="ARBA" id="ARBA00008335"/>
    </source>
</evidence>
<evidence type="ECO:0000313" key="3">
    <source>
        <dbReference type="EMBL" id="VEL33746.1"/>
    </source>
</evidence>
<comment type="similarity">
    <text evidence="1">Belongs to the major facilitator superfamily.</text>
</comment>
<evidence type="ECO:0008006" key="5">
    <source>
        <dbReference type="Google" id="ProtNLM"/>
    </source>
</evidence>
<organism evidence="3 4">
    <name type="scientific">Protopolystoma xenopodis</name>
    <dbReference type="NCBI Taxonomy" id="117903"/>
    <lineage>
        <taxon>Eukaryota</taxon>
        <taxon>Metazoa</taxon>
        <taxon>Spiralia</taxon>
        <taxon>Lophotrochozoa</taxon>
        <taxon>Platyhelminthes</taxon>
        <taxon>Monogenea</taxon>
        <taxon>Polyopisthocotylea</taxon>
        <taxon>Polystomatidea</taxon>
        <taxon>Polystomatidae</taxon>
        <taxon>Protopolystoma</taxon>
    </lineage>
</organism>
<keyword evidence="4" id="KW-1185">Reference proteome</keyword>
<dbReference type="PANTHER" id="PTHR11328">
    <property type="entry name" value="MAJOR FACILITATOR SUPERFAMILY DOMAIN-CONTAINING PROTEIN"/>
    <property type="match status" value="1"/>
</dbReference>
<comment type="caution">
    <text evidence="3">The sequence shown here is derived from an EMBL/GenBank/DDBJ whole genome shotgun (WGS) entry which is preliminary data.</text>
</comment>
<feature type="transmembrane region" description="Helical" evidence="2">
    <location>
        <begin position="18"/>
        <end position="42"/>
    </location>
</feature>
<keyword evidence="2" id="KW-0472">Membrane</keyword>
<dbReference type="GO" id="GO:0015293">
    <property type="term" value="F:symporter activity"/>
    <property type="evidence" value="ECO:0007669"/>
    <property type="project" value="InterPro"/>
</dbReference>
<reference evidence="3" key="1">
    <citation type="submission" date="2018-11" db="EMBL/GenBank/DDBJ databases">
        <authorList>
            <consortium name="Pathogen Informatics"/>
        </authorList>
    </citation>
    <scope>NUCLEOTIDE SEQUENCE</scope>
</reference>
<dbReference type="OrthoDB" id="1730117at2759"/>
<feature type="transmembrane region" description="Helical" evidence="2">
    <location>
        <begin position="95"/>
        <end position="115"/>
    </location>
</feature>
<dbReference type="Proteomes" id="UP000784294">
    <property type="component" value="Unassembled WGS sequence"/>
</dbReference>
<evidence type="ECO:0000256" key="2">
    <source>
        <dbReference type="SAM" id="Phobius"/>
    </source>
</evidence>
<dbReference type="SUPFAM" id="SSF103473">
    <property type="entry name" value="MFS general substrate transporter"/>
    <property type="match status" value="1"/>
</dbReference>